<dbReference type="SUPFAM" id="SSF56801">
    <property type="entry name" value="Acetyl-CoA synthetase-like"/>
    <property type="match status" value="1"/>
</dbReference>
<evidence type="ECO:0000256" key="1">
    <source>
        <dbReference type="ARBA" id="ARBA00006432"/>
    </source>
</evidence>
<evidence type="ECO:0000313" key="6">
    <source>
        <dbReference type="Proteomes" id="UP000633619"/>
    </source>
</evidence>
<evidence type="ECO:0000313" key="5">
    <source>
        <dbReference type="EMBL" id="MBH8594572.1"/>
    </source>
</evidence>
<proteinExistence type="inferred from homology"/>
<comment type="caution">
    <text evidence="5">The sequence shown here is derived from an EMBL/GenBank/DDBJ whole genome shotgun (WGS) entry which is preliminary data.</text>
</comment>
<comment type="similarity">
    <text evidence="1">Belongs to the ATP-dependent AMP-binding enzyme family.</text>
</comment>
<dbReference type="InterPro" id="IPR000873">
    <property type="entry name" value="AMP-dep_synth/lig_dom"/>
</dbReference>
<dbReference type="AlphaFoldDB" id="A0A8I1A2Y4"/>
<name>A0A8I1A2Y4_THEIN</name>
<accession>A0A8I1A2Y4</accession>
<reference evidence="5 6" key="1">
    <citation type="submission" date="2020-12" db="EMBL/GenBank/DDBJ databases">
        <title>WGS of Thermoactinomyces spp.</title>
        <authorList>
            <person name="Cheng K."/>
        </authorList>
    </citation>
    <scope>NUCLEOTIDE SEQUENCE [LARGE SCALE GENOMIC DNA]</scope>
    <source>
        <strain evidence="6">CICC 10671\DSM 43846</strain>
    </source>
</reference>
<protein>
    <submittedName>
        <fullName evidence="5">Fatty acid--CoA ligase</fullName>
    </submittedName>
</protein>
<dbReference type="InterPro" id="IPR020845">
    <property type="entry name" value="AMP-binding_CS"/>
</dbReference>
<dbReference type="GO" id="GO:0006631">
    <property type="term" value="P:fatty acid metabolic process"/>
    <property type="evidence" value="ECO:0007669"/>
    <property type="project" value="TreeGrafter"/>
</dbReference>
<evidence type="ECO:0000259" key="3">
    <source>
        <dbReference type="Pfam" id="PF00501"/>
    </source>
</evidence>
<dbReference type="RefSeq" id="WP_181731808.1">
    <property type="nucleotide sequence ID" value="NZ_JACEIR010000003.1"/>
</dbReference>
<dbReference type="Gene3D" id="3.40.50.12780">
    <property type="entry name" value="N-terminal domain of ligase-like"/>
    <property type="match status" value="1"/>
</dbReference>
<evidence type="ECO:0000259" key="4">
    <source>
        <dbReference type="Pfam" id="PF13193"/>
    </source>
</evidence>
<gene>
    <name evidence="5" type="ORF">I8U20_04420</name>
</gene>
<dbReference type="Gene3D" id="3.30.300.30">
    <property type="match status" value="1"/>
</dbReference>
<dbReference type="InterPro" id="IPR025110">
    <property type="entry name" value="AMP-bd_C"/>
</dbReference>
<dbReference type="Pfam" id="PF13193">
    <property type="entry name" value="AMP-binding_C"/>
    <property type="match status" value="1"/>
</dbReference>
<feature type="domain" description="AMP-dependent synthetase/ligase" evidence="3">
    <location>
        <begin position="9"/>
        <end position="377"/>
    </location>
</feature>
<keyword evidence="6" id="KW-1185">Reference proteome</keyword>
<dbReference type="Pfam" id="PF00501">
    <property type="entry name" value="AMP-binding"/>
    <property type="match status" value="1"/>
</dbReference>
<feature type="domain" description="AMP-binding enzyme C-terminal" evidence="4">
    <location>
        <begin position="427"/>
        <end position="503"/>
    </location>
</feature>
<dbReference type="NCBIfam" id="NF004837">
    <property type="entry name" value="PRK06187.1"/>
    <property type="match status" value="1"/>
</dbReference>
<dbReference type="FunFam" id="3.30.300.30:FF:000008">
    <property type="entry name" value="2,3-dihydroxybenzoate-AMP ligase"/>
    <property type="match status" value="1"/>
</dbReference>
<evidence type="ECO:0000256" key="2">
    <source>
        <dbReference type="ARBA" id="ARBA00022598"/>
    </source>
</evidence>
<dbReference type="PANTHER" id="PTHR43201">
    <property type="entry name" value="ACYL-COA SYNTHETASE"/>
    <property type="match status" value="1"/>
</dbReference>
<dbReference type="PROSITE" id="PS00455">
    <property type="entry name" value="AMP_BINDING"/>
    <property type="match status" value="1"/>
</dbReference>
<sequence>MYPTIGKILEQTVQKDPDKEALFDAEKNRRFTYRMWDREVNRLAQAFLAAGVNKGDRVTTYLFNSVELVTAFFACAKIGAVFNPVNFRLTAEEVAYILHDAEPKIVLFEKALENPIAKIYGRFPRTSFWMTDGDPPHYAESYHERVRLAPDDRPEAEVSEEDLYGIMYTSGTTGRPKGVMHRHRDMIEQSLIMLAMMRLTPKDRGLVTAPMFHCAELHCAFLPRVHIGAGQVIMRQFDPKRVLKLVQEEKVTVFFAAPTMWNMLLQEDLSRYCLSSLRLGLYGGAPMAPALIQRCREKLGIGLVQAYGMTEMGPAVTFLLEEEQITKAGSAGKPCLNHEVRVVRVREGAPSDPENVLKPGETGEILVRGSCMMKGYYRNEEETRKSLHQGWYHTGDLGYVDEDGYLWVADRLDDMIISGGENIYPREVEDVLYEHPGVLDVAVLGEPDETWGERVVAYVVKKDQGVTADALDRFCRQSEKLARYKRPREYRFVKQLPRNASGKIQKFLLRNQHKNQA</sequence>
<dbReference type="InterPro" id="IPR045851">
    <property type="entry name" value="AMP-bd_C_sf"/>
</dbReference>
<dbReference type="GO" id="GO:0031956">
    <property type="term" value="F:medium-chain fatty acid-CoA ligase activity"/>
    <property type="evidence" value="ECO:0007669"/>
    <property type="project" value="TreeGrafter"/>
</dbReference>
<dbReference type="CDD" id="cd17631">
    <property type="entry name" value="FACL_FadD13-like"/>
    <property type="match status" value="1"/>
</dbReference>
<dbReference type="InterPro" id="IPR042099">
    <property type="entry name" value="ANL_N_sf"/>
</dbReference>
<dbReference type="EMBL" id="JAECVW010000002">
    <property type="protein sequence ID" value="MBH8594572.1"/>
    <property type="molecule type" value="Genomic_DNA"/>
</dbReference>
<dbReference type="PANTHER" id="PTHR43201:SF5">
    <property type="entry name" value="MEDIUM-CHAIN ACYL-COA LIGASE ACSF2, MITOCHONDRIAL"/>
    <property type="match status" value="1"/>
</dbReference>
<dbReference type="Proteomes" id="UP000633619">
    <property type="component" value="Unassembled WGS sequence"/>
</dbReference>
<keyword evidence="2 5" id="KW-0436">Ligase</keyword>
<organism evidence="5 6">
    <name type="scientific">Thermoactinomyces intermedius</name>
    <dbReference type="NCBI Taxonomy" id="2024"/>
    <lineage>
        <taxon>Bacteria</taxon>
        <taxon>Bacillati</taxon>
        <taxon>Bacillota</taxon>
        <taxon>Bacilli</taxon>
        <taxon>Bacillales</taxon>
        <taxon>Thermoactinomycetaceae</taxon>
        <taxon>Thermoactinomyces</taxon>
    </lineage>
</organism>